<dbReference type="EnsemblPlants" id="AET3Gv21099600.22">
    <property type="protein sequence ID" value="AET3Gv21099600.22"/>
    <property type="gene ID" value="AET3Gv21099600"/>
</dbReference>
<protein>
    <submittedName>
        <fullName evidence="1">Uncharacterized protein</fullName>
    </submittedName>
</protein>
<name>A0A453GLM8_AEGTS</name>
<organism evidence="1 2">
    <name type="scientific">Aegilops tauschii subsp. strangulata</name>
    <name type="common">Goatgrass</name>
    <dbReference type="NCBI Taxonomy" id="200361"/>
    <lineage>
        <taxon>Eukaryota</taxon>
        <taxon>Viridiplantae</taxon>
        <taxon>Streptophyta</taxon>
        <taxon>Embryophyta</taxon>
        <taxon>Tracheophyta</taxon>
        <taxon>Spermatophyta</taxon>
        <taxon>Magnoliopsida</taxon>
        <taxon>Liliopsida</taxon>
        <taxon>Poales</taxon>
        <taxon>Poaceae</taxon>
        <taxon>BOP clade</taxon>
        <taxon>Pooideae</taxon>
        <taxon>Triticodae</taxon>
        <taxon>Triticeae</taxon>
        <taxon>Triticinae</taxon>
        <taxon>Aegilops</taxon>
    </lineage>
</organism>
<proteinExistence type="predicted"/>
<keyword evidence="2" id="KW-1185">Reference proteome</keyword>
<reference evidence="2" key="1">
    <citation type="journal article" date="2014" name="Science">
        <title>Ancient hybridizations among the ancestral genomes of bread wheat.</title>
        <authorList>
            <consortium name="International Wheat Genome Sequencing Consortium,"/>
            <person name="Marcussen T."/>
            <person name="Sandve S.R."/>
            <person name="Heier L."/>
            <person name="Spannagl M."/>
            <person name="Pfeifer M."/>
            <person name="Jakobsen K.S."/>
            <person name="Wulff B.B."/>
            <person name="Steuernagel B."/>
            <person name="Mayer K.F."/>
            <person name="Olsen O.A."/>
        </authorList>
    </citation>
    <scope>NUCLEOTIDE SEQUENCE [LARGE SCALE GENOMIC DNA]</scope>
    <source>
        <strain evidence="2">cv. AL8/78</strain>
    </source>
</reference>
<dbReference type="Gramene" id="AET3Gv21099600.22">
    <property type="protein sequence ID" value="AET3Gv21099600.22"/>
    <property type="gene ID" value="AET3Gv21099600"/>
</dbReference>
<reference evidence="1" key="4">
    <citation type="submission" date="2019-03" db="UniProtKB">
        <authorList>
            <consortium name="EnsemblPlants"/>
        </authorList>
    </citation>
    <scope>IDENTIFICATION</scope>
</reference>
<reference evidence="2" key="2">
    <citation type="journal article" date="2017" name="Nat. Plants">
        <title>The Aegilops tauschii genome reveals multiple impacts of transposons.</title>
        <authorList>
            <person name="Zhao G."/>
            <person name="Zou C."/>
            <person name="Li K."/>
            <person name="Wang K."/>
            <person name="Li T."/>
            <person name="Gao L."/>
            <person name="Zhang X."/>
            <person name="Wang H."/>
            <person name="Yang Z."/>
            <person name="Liu X."/>
            <person name="Jiang W."/>
            <person name="Mao L."/>
            <person name="Kong X."/>
            <person name="Jiao Y."/>
            <person name="Jia J."/>
        </authorList>
    </citation>
    <scope>NUCLEOTIDE SEQUENCE [LARGE SCALE GENOMIC DNA]</scope>
    <source>
        <strain evidence="2">cv. AL8/78</strain>
    </source>
</reference>
<evidence type="ECO:0000313" key="2">
    <source>
        <dbReference type="Proteomes" id="UP000015105"/>
    </source>
</evidence>
<dbReference type="Proteomes" id="UP000015105">
    <property type="component" value="Chromosome 3D"/>
</dbReference>
<reference evidence="1" key="3">
    <citation type="journal article" date="2017" name="Nature">
        <title>Genome sequence of the progenitor of the wheat D genome Aegilops tauschii.</title>
        <authorList>
            <person name="Luo M.C."/>
            <person name="Gu Y.Q."/>
            <person name="Puiu D."/>
            <person name="Wang H."/>
            <person name="Twardziok S.O."/>
            <person name="Deal K.R."/>
            <person name="Huo N."/>
            <person name="Zhu T."/>
            <person name="Wang L."/>
            <person name="Wang Y."/>
            <person name="McGuire P.E."/>
            <person name="Liu S."/>
            <person name="Long H."/>
            <person name="Ramasamy R.K."/>
            <person name="Rodriguez J.C."/>
            <person name="Van S.L."/>
            <person name="Yuan L."/>
            <person name="Wang Z."/>
            <person name="Xia Z."/>
            <person name="Xiao L."/>
            <person name="Anderson O.D."/>
            <person name="Ouyang S."/>
            <person name="Liang Y."/>
            <person name="Zimin A.V."/>
            <person name="Pertea G."/>
            <person name="Qi P."/>
            <person name="Bennetzen J.L."/>
            <person name="Dai X."/>
            <person name="Dawson M.W."/>
            <person name="Muller H.G."/>
            <person name="Kugler K."/>
            <person name="Rivarola-Duarte L."/>
            <person name="Spannagl M."/>
            <person name="Mayer K.F.X."/>
            <person name="Lu F.H."/>
            <person name="Bevan M.W."/>
            <person name="Leroy P."/>
            <person name="Li P."/>
            <person name="You F.M."/>
            <person name="Sun Q."/>
            <person name="Liu Z."/>
            <person name="Lyons E."/>
            <person name="Wicker T."/>
            <person name="Salzberg S.L."/>
            <person name="Devos K.M."/>
            <person name="Dvorak J."/>
        </authorList>
    </citation>
    <scope>NUCLEOTIDE SEQUENCE [LARGE SCALE GENOMIC DNA]</scope>
    <source>
        <strain evidence="1">cv. AL8/78</strain>
    </source>
</reference>
<accession>A0A453GLM8</accession>
<reference evidence="1" key="5">
    <citation type="journal article" date="2021" name="G3 (Bethesda)">
        <title>Aegilops tauschii genome assembly Aet v5.0 features greater sequence contiguity and improved annotation.</title>
        <authorList>
            <person name="Wang L."/>
            <person name="Zhu T."/>
            <person name="Rodriguez J.C."/>
            <person name="Deal K.R."/>
            <person name="Dubcovsky J."/>
            <person name="McGuire P.E."/>
            <person name="Lux T."/>
            <person name="Spannagl M."/>
            <person name="Mayer K.F.X."/>
            <person name="Baldrich P."/>
            <person name="Meyers B.C."/>
            <person name="Huo N."/>
            <person name="Gu Y.Q."/>
            <person name="Zhou H."/>
            <person name="Devos K.M."/>
            <person name="Bennetzen J.L."/>
            <person name="Unver T."/>
            <person name="Budak H."/>
            <person name="Gulick P.J."/>
            <person name="Galiba G."/>
            <person name="Kalapos B."/>
            <person name="Nelson D.R."/>
            <person name="Li P."/>
            <person name="You F.M."/>
            <person name="Luo M.C."/>
            <person name="Dvorak J."/>
        </authorList>
    </citation>
    <scope>NUCLEOTIDE SEQUENCE [LARGE SCALE GENOMIC DNA]</scope>
    <source>
        <strain evidence="1">cv. AL8/78</strain>
    </source>
</reference>
<dbReference type="AlphaFoldDB" id="A0A453GLM8"/>
<evidence type="ECO:0000313" key="1">
    <source>
        <dbReference type="EnsemblPlants" id="AET3Gv21099600.22"/>
    </source>
</evidence>
<sequence length="58" mass="6318">VMFPLHFYRQKHPVNLLLLGVFTVAISFSVGLTCAFTSGNCLPTTYSLCSCCQLLACS</sequence>